<protein>
    <submittedName>
        <fullName evidence="2">Type II toxin-antitoxin system RelE/ParE family toxin</fullName>
    </submittedName>
</protein>
<accession>A0A7X4KA85</accession>
<dbReference type="InterPro" id="IPR035093">
    <property type="entry name" value="RelE/ParE_toxin_dom_sf"/>
</dbReference>
<dbReference type="AlphaFoldDB" id="A0A7X4KA85"/>
<dbReference type="Pfam" id="PF05016">
    <property type="entry name" value="ParE_toxin"/>
    <property type="match status" value="1"/>
</dbReference>
<gene>
    <name evidence="2" type="ORF">GTP45_03740</name>
</gene>
<proteinExistence type="predicted"/>
<dbReference type="RefSeq" id="WP_161012515.1">
    <property type="nucleotide sequence ID" value="NZ_WWCK01000001.1"/>
</dbReference>
<keyword evidence="3" id="KW-1185">Reference proteome</keyword>
<organism evidence="2 3">
    <name type="scientific">Duganella rivi</name>
    <dbReference type="NCBI Taxonomy" id="2666083"/>
    <lineage>
        <taxon>Bacteria</taxon>
        <taxon>Pseudomonadati</taxon>
        <taxon>Pseudomonadota</taxon>
        <taxon>Betaproteobacteria</taxon>
        <taxon>Burkholderiales</taxon>
        <taxon>Oxalobacteraceae</taxon>
        <taxon>Telluria group</taxon>
        <taxon>Duganella</taxon>
    </lineage>
</organism>
<evidence type="ECO:0000256" key="1">
    <source>
        <dbReference type="ARBA" id="ARBA00022649"/>
    </source>
</evidence>
<reference evidence="2 3" key="1">
    <citation type="submission" date="2019-12" db="EMBL/GenBank/DDBJ databases">
        <title>Novel species isolated from a subtropical stream in China.</title>
        <authorList>
            <person name="Lu H."/>
        </authorList>
    </citation>
    <scope>NUCLEOTIDE SEQUENCE [LARGE SCALE GENOMIC DNA]</scope>
    <source>
        <strain evidence="2 3">FT55W</strain>
    </source>
</reference>
<dbReference type="Proteomes" id="UP000450012">
    <property type="component" value="Unassembled WGS sequence"/>
</dbReference>
<dbReference type="EMBL" id="WWCK01000001">
    <property type="protein sequence ID" value="MYM65949.1"/>
    <property type="molecule type" value="Genomic_DNA"/>
</dbReference>
<dbReference type="Gene3D" id="3.30.2310.20">
    <property type="entry name" value="RelE-like"/>
    <property type="match status" value="1"/>
</dbReference>
<evidence type="ECO:0000313" key="3">
    <source>
        <dbReference type="Proteomes" id="UP000450012"/>
    </source>
</evidence>
<dbReference type="InterPro" id="IPR007712">
    <property type="entry name" value="RelE/ParE_toxin"/>
</dbReference>
<evidence type="ECO:0000313" key="2">
    <source>
        <dbReference type="EMBL" id="MYM65949.1"/>
    </source>
</evidence>
<keyword evidence="1" id="KW-1277">Toxin-antitoxin system</keyword>
<comment type="caution">
    <text evidence="2">The sequence shown here is derived from an EMBL/GenBank/DDBJ whole genome shotgun (WGS) entry which is preliminary data.</text>
</comment>
<name>A0A7X4KA85_9BURK</name>
<sequence length="96" mass="11092">MTLPITFDPAATADVVDAVHWYEGQRKGLGARFYAEMTRVVKLAAAHPLRYPLTQSDIRRISLHRFPYSIYFRVEPKRLVVLAVFHARRNPSRLTP</sequence>